<reference evidence="3" key="1">
    <citation type="submission" date="2023-06" db="EMBL/GenBank/DDBJ databases">
        <title>Genomic of Parafulvivirga corallium.</title>
        <authorList>
            <person name="Wang G."/>
        </authorList>
    </citation>
    <scope>NUCLEOTIDE SEQUENCE</scope>
    <source>
        <strain evidence="3">BMA10</strain>
    </source>
</reference>
<keyword evidence="1" id="KW-1133">Transmembrane helix</keyword>
<dbReference type="RefSeq" id="WP_346754649.1">
    <property type="nucleotide sequence ID" value="NZ_JAUJEA010000012.1"/>
</dbReference>
<keyword evidence="1" id="KW-0812">Transmembrane</keyword>
<dbReference type="Proteomes" id="UP001172082">
    <property type="component" value="Unassembled WGS sequence"/>
</dbReference>
<keyword evidence="3" id="KW-0808">Transferase</keyword>
<dbReference type="PANTHER" id="PTHR34220">
    <property type="entry name" value="SENSOR HISTIDINE KINASE YPDA"/>
    <property type="match status" value="1"/>
</dbReference>
<dbReference type="GO" id="GO:0016301">
    <property type="term" value="F:kinase activity"/>
    <property type="evidence" value="ECO:0007669"/>
    <property type="project" value="UniProtKB-KW"/>
</dbReference>
<dbReference type="EMBL" id="JAUJEA010000012">
    <property type="protein sequence ID" value="MDN5204625.1"/>
    <property type="molecule type" value="Genomic_DNA"/>
</dbReference>
<feature type="transmembrane region" description="Helical" evidence="1">
    <location>
        <begin position="158"/>
        <end position="178"/>
    </location>
</feature>
<feature type="transmembrane region" description="Helical" evidence="1">
    <location>
        <begin position="79"/>
        <end position="100"/>
    </location>
</feature>
<keyword evidence="3" id="KW-0418">Kinase</keyword>
<evidence type="ECO:0000259" key="2">
    <source>
        <dbReference type="Pfam" id="PF06580"/>
    </source>
</evidence>
<feature type="domain" description="Signal transduction histidine kinase internal region" evidence="2">
    <location>
        <begin position="289"/>
        <end position="365"/>
    </location>
</feature>
<proteinExistence type="predicted"/>
<sequence length="481" mass="55302">MTAITLYPLDKTKLLTHISFAVIFASIIPAINPDFPLYFSERIRFVTYLALAGMALVYIHTLVLYPILILEKNRRKYRLYLFGVLFLYLLVGIHLGLLLLTREGQGKNDFLLVRSFAPLDSEQAIWIFLFPLFFLLPITFLSHIYSLLIYREKVLLKLLEFIGNVIVVFLLFVLLAIVDGGVMFMILAIILAVFYCNAFYATPLLIDEKNIKKYLLVLLALCSCYYISSITYGWNVGAVGRGERFVAFLFILTGVLFISLVLSFIYGYIRLRLKAKEQLLNLKIGAKESELKLLKSQVNPHFLFNALNTLYASSIQENASKTADSITQLANLIRYMQEDINKDFISLERETKYLQDYIKIQEARCAIPPHVELKFEHIDDYQISPGIFIPFVENAFKYGVNPKGESELLVSVVCQENTIHFECSNTYDANFEVFHREQGFGIGIKNVKERLQLVYPDKHSIDIDKRDDMFIVNIKINTSNT</sequence>
<evidence type="ECO:0000313" key="4">
    <source>
        <dbReference type="Proteomes" id="UP001172082"/>
    </source>
</evidence>
<feature type="transmembrane region" description="Helical" evidence="1">
    <location>
        <begin position="124"/>
        <end position="146"/>
    </location>
</feature>
<keyword evidence="4" id="KW-1185">Reference proteome</keyword>
<accession>A0ABT8KV22</accession>
<dbReference type="PANTHER" id="PTHR34220:SF7">
    <property type="entry name" value="SENSOR HISTIDINE KINASE YPDA"/>
    <property type="match status" value="1"/>
</dbReference>
<dbReference type="InterPro" id="IPR010559">
    <property type="entry name" value="Sig_transdc_His_kin_internal"/>
</dbReference>
<dbReference type="InterPro" id="IPR050640">
    <property type="entry name" value="Bact_2-comp_sensor_kinase"/>
</dbReference>
<feature type="transmembrane region" description="Helical" evidence="1">
    <location>
        <begin position="184"/>
        <end position="202"/>
    </location>
</feature>
<protein>
    <submittedName>
        <fullName evidence="3">Histidine kinase</fullName>
    </submittedName>
</protein>
<feature type="transmembrane region" description="Helical" evidence="1">
    <location>
        <begin position="12"/>
        <end position="31"/>
    </location>
</feature>
<feature type="transmembrane region" description="Helical" evidence="1">
    <location>
        <begin position="43"/>
        <end position="67"/>
    </location>
</feature>
<dbReference type="Pfam" id="PF06580">
    <property type="entry name" value="His_kinase"/>
    <property type="match status" value="1"/>
</dbReference>
<dbReference type="InterPro" id="IPR036890">
    <property type="entry name" value="HATPase_C_sf"/>
</dbReference>
<name>A0ABT8KV22_9BACT</name>
<evidence type="ECO:0000256" key="1">
    <source>
        <dbReference type="SAM" id="Phobius"/>
    </source>
</evidence>
<evidence type="ECO:0000313" key="3">
    <source>
        <dbReference type="EMBL" id="MDN5204625.1"/>
    </source>
</evidence>
<dbReference type="SUPFAM" id="SSF55874">
    <property type="entry name" value="ATPase domain of HSP90 chaperone/DNA topoisomerase II/histidine kinase"/>
    <property type="match status" value="1"/>
</dbReference>
<comment type="caution">
    <text evidence="3">The sequence shown here is derived from an EMBL/GenBank/DDBJ whole genome shotgun (WGS) entry which is preliminary data.</text>
</comment>
<feature type="transmembrane region" description="Helical" evidence="1">
    <location>
        <begin position="214"/>
        <end position="234"/>
    </location>
</feature>
<feature type="transmembrane region" description="Helical" evidence="1">
    <location>
        <begin position="246"/>
        <end position="269"/>
    </location>
</feature>
<keyword evidence="1" id="KW-0472">Membrane</keyword>
<organism evidence="3 4">
    <name type="scientific">Splendidivirga corallicola</name>
    <dbReference type="NCBI Taxonomy" id="3051826"/>
    <lineage>
        <taxon>Bacteria</taxon>
        <taxon>Pseudomonadati</taxon>
        <taxon>Bacteroidota</taxon>
        <taxon>Cytophagia</taxon>
        <taxon>Cytophagales</taxon>
        <taxon>Splendidivirgaceae</taxon>
        <taxon>Splendidivirga</taxon>
    </lineage>
</organism>
<gene>
    <name evidence="3" type="ORF">QQ008_24750</name>
</gene>